<keyword evidence="6" id="KW-1003">Cell membrane</keyword>
<dbReference type="EMBL" id="NTJZ01000019">
    <property type="protein sequence ID" value="PDH32257.1"/>
    <property type="molecule type" value="Genomic_DNA"/>
</dbReference>
<proteinExistence type="inferred from homology"/>
<dbReference type="InterPro" id="IPR035906">
    <property type="entry name" value="MetI-like_sf"/>
</dbReference>
<feature type="transmembrane region" description="Helical" evidence="5">
    <location>
        <begin position="80"/>
        <end position="105"/>
    </location>
</feature>
<keyword evidence="5" id="KW-0813">Transport</keyword>
<dbReference type="PROSITE" id="PS50928">
    <property type="entry name" value="ABC_TM1"/>
    <property type="match status" value="1"/>
</dbReference>
<dbReference type="GO" id="GO:0005315">
    <property type="term" value="F:phosphate transmembrane transporter activity"/>
    <property type="evidence" value="ECO:0007669"/>
    <property type="project" value="InterPro"/>
</dbReference>
<evidence type="ECO:0000256" key="5">
    <source>
        <dbReference type="RuleBase" id="RU363032"/>
    </source>
</evidence>
<gene>
    <name evidence="8" type="primary">pstC</name>
    <name evidence="8" type="ORF">CNF02_12430</name>
</gene>
<protein>
    <recommendedName>
        <fullName evidence="6">Phosphate transport system permease protein</fullName>
    </recommendedName>
</protein>
<evidence type="ECO:0000256" key="1">
    <source>
        <dbReference type="ARBA" id="ARBA00004651"/>
    </source>
</evidence>
<dbReference type="PANTHER" id="PTHR42727">
    <property type="entry name" value="PHOSPHATE TRANSPORT SYSTEM PERMEASE PROTEIN"/>
    <property type="match status" value="1"/>
</dbReference>
<dbReference type="AlphaFoldDB" id="A0A2A5W7I8"/>
<dbReference type="Proteomes" id="UP000219329">
    <property type="component" value="Unassembled WGS sequence"/>
</dbReference>
<evidence type="ECO:0000256" key="4">
    <source>
        <dbReference type="ARBA" id="ARBA00023136"/>
    </source>
</evidence>
<evidence type="ECO:0000259" key="7">
    <source>
        <dbReference type="PROSITE" id="PS50928"/>
    </source>
</evidence>
<keyword evidence="6" id="KW-0592">Phosphate transport</keyword>
<evidence type="ECO:0000313" key="9">
    <source>
        <dbReference type="Proteomes" id="UP000219329"/>
    </source>
</evidence>
<dbReference type="GO" id="GO:0005886">
    <property type="term" value="C:plasma membrane"/>
    <property type="evidence" value="ECO:0007669"/>
    <property type="project" value="UniProtKB-SubCell"/>
</dbReference>
<comment type="caution">
    <text evidence="8">The sequence shown here is derived from an EMBL/GenBank/DDBJ whole genome shotgun (WGS) entry which is preliminary data.</text>
</comment>
<feature type="domain" description="ABC transmembrane type-1" evidence="7">
    <location>
        <begin position="81"/>
        <end position="293"/>
    </location>
</feature>
<dbReference type="PANTHER" id="PTHR42727:SF1">
    <property type="entry name" value="PHOSPHATE TRANSPORT SYSTEM PERMEASE"/>
    <property type="match status" value="1"/>
</dbReference>
<dbReference type="InterPro" id="IPR011864">
    <property type="entry name" value="Phosphate_PstC"/>
</dbReference>
<comment type="subcellular location">
    <subcellularLocation>
        <location evidence="6">Cell inner membrane</location>
        <topology evidence="6">Multi-pass membrane protein</topology>
    </subcellularLocation>
    <subcellularLocation>
        <location evidence="1 5">Cell membrane</location>
        <topology evidence="1 5">Multi-pass membrane protein</topology>
    </subcellularLocation>
</comment>
<organism evidence="8 9">
    <name type="scientific">OM182 bacterium MED-G28</name>
    <dbReference type="NCBI Taxonomy" id="1986256"/>
    <lineage>
        <taxon>Bacteria</taxon>
        <taxon>Pseudomonadati</taxon>
        <taxon>Pseudomonadota</taxon>
        <taxon>Gammaproteobacteria</taxon>
        <taxon>OMG group</taxon>
        <taxon>OM182 clade</taxon>
    </lineage>
</organism>
<evidence type="ECO:0000256" key="3">
    <source>
        <dbReference type="ARBA" id="ARBA00022989"/>
    </source>
</evidence>
<dbReference type="GO" id="GO:0006817">
    <property type="term" value="P:phosphate ion transport"/>
    <property type="evidence" value="ECO:0007669"/>
    <property type="project" value="UniProtKB-KW"/>
</dbReference>
<dbReference type="CDD" id="cd06261">
    <property type="entry name" value="TM_PBP2"/>
    <property type="match status" value="1"/>
</dbReference>
<name>A0A2A5W7I8_9GAMM</name>
<feature type="transmembrane region" description="Helical" evidence="5">
    <location>
        <begin position="201"/>
        <end position="222"/>
    </location>
</feature>
<keyword evidence="3 5" id="KW-1133">Transmembrane helix</keyword>
<keyword evidence="4 5" id="KW-0472">Membrane</keyword>
<feature type="transmembrane region" description="Helical" evidence="5">
    <location>
        <begin position="158"/>
        <end position="180"/>
    </location>
</feature>
<comment type="similarity">
    <text evidence="6">Belongs to the binding-protein-dependent transport system permease family. CysTW subfamily.</text>
</comment>
<evidence type="ECO:0000256" key="2">
    <source>
        <dbReference type="ARBA" id="ARBA00022692"/>
    </source>
</evidence>
<keyword evidence="6" id="KW-0997">Cell inner membrane</keyword>
<dbReference type="NCBIfam" id="TIGR02138">
    <property type="entry name" value="phosphate_pstC"/>
    <property type="match status" value="1"/>
</dbReference>
<feature type="transmembrane region" description="Helical" evidence="5">
    <location>
        <begin position="117"/>
        <end position="138"/>
    </location>
</feature>
<dbReference type="Gene3D" id="1.10.3720.10">
    <property type="entry name" value="MetI-like"/>
    <property type="match status" value="1"/>
</dbReference>
<feature type="transmembrane region" description="Helical" evidence="5">
    <location>
        <begin position="21"/>
        <end position="44"/>
    </location>
</feature>
<dbReference type="InterPro" id="IPR000515">
    <property type="entry name" value="MetI-like"/>
</dbReference>
<sequence length="305" mass="32616">MSRARHLPSITNGQVRWHESLIQGGLGFCALISIITTATIIFILTRESVGFFQVIPVKDFLFGTSWVPMFEPSSFGVLPLLWGTLVITVGAALICIPIGLASAIYLSEYASAKQRSIIKPVLELLAGIPTVVYGYFALTFVTPALQYLFPDIQVFNALSGSIVVGIMVLPMVATLSDNALRAVPDSLRQGAYALGATSYEVTTQVVVPAGLSGIIASFLLAISRAIGETMAVTLAAGATPNLSFTFLESIQTMTAYIVQVSMGDTPAGGVAYQTMFAVAGLLFVITLLLNVIATFILKRYREVYQ</sequence>
<dbReference type="SUPFAM" id="SSF161098">
    <property type="entry name" value="MetI-like"/>
    <property type="match status" value="1"/>
</dbReference>
<evidence type="ECO:0000313" key="8">
    <source>
        <dbReference type="EMBL" id="PDH32257.1"/>
    </source>
</evidence>
<keyword evidence="2 5" id="KW-0812">Transmembrane</keyword>
<dbReference type="Pfam" id="PF00528">
    <property type="entry name" value="BPD_transp_1"/>
    <property type="match status" value="1"/>
</dbReference>
<feature type="transmembrane region" description="Helical" evidence="5">
    <location>
        <begin position="270"/>
        <end position="297"/>
    </location>
</feature>
<evidence type="ECO:0000256" key="6">
    <source>
        <dbReference type="RuleBase" id="RU363054"/>
    </source>
</evidence>
<reference evidence="8 9" key="1">
    <citation type="submission" date="2017-08" db="EMBL/GenBank/DDBJ databases">
        <title>Fine stratification of microbial communities through a metagenomic profile of the photic zone.</title>
        <authorList>
            <person name="Haro-Moreno J.M."/>
            <person name="Lopez-Perez M."/>
            <person name="De La Torre J."/>
            <person name="Picazo A."/>
            <person name="Camacho A."/>
            <person name="Rodriguez-Valera F."/>
        </authorList>
    </citation>
    <scope>NUCLEOTIDE SEQUENCE [LARGE SCALE GENOMIC DNA]</scope>
    <source>
        <strain evidence="8">MED-G28</strain>
    </source>
</reference>
<accession>A0A2A5W7I8</accession>
<comment type="function">
    <text evidence="6">Part of the binding-protein-dependent transport system for phosphate; probably responsible for the translocation of the substrate across the membrane.</text>
</comment>